<comment type="caution">
    <text evidence="1">The sequence shown here is derived from an EMBL/GenBank/DDBJ whole genome shotgun (WGS) entry which is preliminary data.</text>
</comment>
<dbReference type="InterPro" id="IPR008949">
    <property type="entry name" value="Isoprenoid_synthase_dom_sf"/>
</dbReference>
<dbReference type="HOGENOM" id="CLU_037269_1_1_4"/>
<gene>
    <name evidence="1" type="primary">crtB</name>
    <name evidence="1" type="ORF">HMPREF9123_0932</name>
</gene>
<dbReference type="InterPro" id="IPR033904">
    <property type="entry name" value="Trans_IPPS_HH"/>
</dbReference>
<dbReference type="SUPFAM" id="SSF48576">
    <property type="entry name" value="Terpenoid synthases"/>
    <property type="match status" value="1"/>
</dbReference>
<name>F2BB28_9NEIS</name>
<dbReference type="Proteomes" id="UP000004105">
    <property type="component" value="Unassembled WGS sequence"/>
</dbReference>
<organism evidence="1 2">
    <name type="scientific">Neisseria bacilliformis ATCC BAA-1200</name>
    <dbReference type="NCBI Taxonomy" id="888742"/>
    <lineage>
        <taxon>Bacteria</taxon>
        <taxon>Pseudomonadati</taxon>
        <taxon>Pseudomonadota</taxon>
        <taxon>Betaproteobacteria</taxon>
        <taxon>Neisseriales</taxon>
        <taxon>Neisseriaceae</taxon>
        <taxon>Neisseria</taxon>
    </lineage>
</organism>
<dbReference type="NCBIfam" id="TIGR03465">
    <property type="entry name" value="HpnD"/>
    <property type="match status" value="1"/>
</dbReference>
<dbReference type="EC" id="2.5.1.32" evidence="1"/>
<dbReference type="RefSeq" id="WP_007341942.1">
    <property type="nucleotide sequence ID" value="NZ_GL878494.1"/>
</dbReference>
<dbReference type="InterPro" id="IPR044843">
    <property type="entry name" value="Trans_IPPS_bact-type"/>
</dbReference>
<dbReference type="SFLD" id="SFLDG01018">
    <property type="entry name" value="Squalene/Phytoene_Synthase_Lik"/>
    <property type="match status" value="1"/>
</dbReference>
<dbReference type="STRING" id="267212.GCA_001063965_00412"/>
<dbReference type="Pfam" id="PF00494">
    <property type="entry name" value="SQS_PSY"/>
    <property type="match status" value="1"/>
</dbReference>
<proteinExistence type="predicted"/>
<reference evidence="1 2" key="1">
    <citation type="submission" date="2011-02" db="EMBL/GenBank/DDBJ databases">
        <authorList>
            <person name="Muzny D."/>
            <person name="Qin X."/>
            <person name="Deng J."/>
            <person name="Jiang H."/>
            <person name="Liu Y."/>
            <person name="Qu J."/>
            <person name="Song X.-Z."/>
            <person name="Zhang L."/>
            <person name="Thornton R."/>
            <person name="Coyle M."/>
            <person name="Francisco L."/>
            <person name="Jackson L."/>
            <person name="Javaid M."/>
            <person name="Korchina V."/>
            <person name="Kovar C."/>
            <person name="Mata R."/>
            <person name="Mathew T."/>
            <person name="Ngo R."/>
            <person name="Nguyen L."/>
            <person name="Nguyen N."/>
            <person name="Okwuonu G."/>
            <person name="Ongeri F."/>
            <person name="Pham C."/>
            <person name="Simmons D."/>
            <person name="Wilczek-Boney K."/>
            <person name="Hale W."/>
            <person name="Jakkamsetti A."/>
            <person name="Pham P."/>
            <person name="Ruth R."/>
            <person name="San Lucas F."/>
            <person name="Warren J."/>
            <person name="Zhang J."/>
            <person name="Zhao Z."/>
            <person name="Zhou C."/>
            <person name="Zhu D."/>
            <person name="Lee S."/>
            <person name="Bess C."/>
            <person name="Blankenburg K."/>
            <person name="Forbes L."/>
            <person name="Fu Q."/>
            <person name="Gubbala S."/>
            <person name="Hirani K."/>
            <person name="Jayaseelan J.C."/>
            <person name="Lara F."/>
            <person name="Munidasa M."/>
            <person name="Palculict T."/>
            <person name="Patil S."/>
            <person name="Pu L.-L."/>
            <person name="Saada N."/>
            <person name="Tang L."/>
            <person name="Weissenberger G."/>
            <person name="Zhu Y."/>
            <person name="Hemphill L."/>
            <person name="Shang Y."/>
            <person name="Youmans B."/>
            <person name="Ayvaz T."/>
            <person name="Ross M."/>
            <person name="Santibanez J."/>
            <person name="Aqrawi P."/>
            <person name="Gross S."/>
            <person name="Joshi V."/>
            <person name="Fowler G."/>
            <person name="Nazareth L."/>
            <person name="Reid J."/>
            <person name="Worley K."/>
            <person name="Petrosino J."/>
            <person name="Highlander S."/>
            <person name="Gibbs R."/>
        </authorList>
    </citation>
    <scope>NUCLEOTIDE SEQUENCE [LARGE SCALE GENOMIC DNA]</scope>
    <source>
        <strain evidence="1 2">ATCC BAA-1200</strain>
    </source>
</reference>
<dbReference type="SFLD" id="SFLDS00005">
    <property type="entry name" value="Isoprenoid_Synthase_Type_I"/>
    <property type="match status" value="1"/>
</dbReference>
<dbReference type="OrthoDB" id="9807580at2"/>
<dbReference type="Gene3D" id="1.10.600.10">
    <property type="entry name" value="Farnesyl Diphosphate Synthase"/>
    <property type="match status" value="1"/>
</dbReference>
<evidence type="ECO:0000313" key="2">
    <source>
        <dbReference type="Proteomes" id="UP000004105"/>
    </source>
</evidence>
<dbReference type="GO" id="GO:0004311">
    <property type="term" value="F:geranylgeranyl diphosphate synthase activity"/>
    <property type="evidence" value="ECO:0007669"/>
    <property type="project" value="InterPro"/>
</dbReference>
<protein>
    <submittedName>
        <fullName evidence="1">Hytoene synthase</fullName>
        <ecNumber evidence="1">2.5.1.32</ecNumber>
    </submittedName>
</protein>
<dbReference type="SFLD" id="SFLDG01212">
    <property type="entry name" value="Phytoene_synthase_like"/>
    <property type="match status" value="1"/>
</dbReference>
<dbReference type="CDD" id="cd00683">
    <property type="entry name" value="Trans_IPPS_HH"/>
    <property type="match status" value="1"/>
</dbReference>
<dbReference type="InterPro" id="IPR002060">
    <property type="entry name" value="Squ/phyt_synthse"/>
</dbReference>
<keyword evidence="1" id="KW-0808">Transferase</keyword>
<accession>F2BB28</accession>
<sequence length="282" mass="32143">MQPLEYCREKALSSRSSFLSGFLFLSKNKRDALVVLYAFCRELDDVADGCSDKNVAEMSLRWWQADLAKVFSDGLPEHPVNKALRQVVNTFAMPHEELAEIIEGMLMDLRQNRYADFASLLLYCYRVAGVVGRLVARILGFENPQTLAYAEKQGLALQLTNIIRDVGEDARMGRIYLPQDECRRFGVTENPILQCRPTEEFAALMDFQTARAEQVYRDARALLPPEDCKKQNAGLVMAAIYYVLLQEIRRDGAANVLKYKTVIPAPRKMRIALKTRFFGFKP</sequence>
<dbReference type="EMBL" id="AFAY01000019">
    <property type="protein sequence ID" value="EGF11382.1"/>
    <property type="molecule type" value="Genomic_DNA"/>
</dbReference>
<dbReference type="PANTHER" id="PTHR31480">
    <property type="entry name" value="BIFUNCTIONAL LYCOPENE CYCLASE/PHYTOENE SYNTHASE"/>
    <property type="match status" value="1"/>
</dbReference>
<dbReference type="AlphaFoldDB" id="F2BB28"/>
<dbReference type="InterPro" id="IPR017828">
    <property type="entry name" value="SQ_synth_HpnD-like"/>
</dbReference>
<dbReference type="GO" id="GO:0051996">
    <property type="term" value="F:squalene synthase [NAD(P)H] activity"/>
    <property type="evidence" value="ECO:0007669"/>
    <property type="project" value="InterPro"/>
</dbReference>
<evidence type="ECO:0000313" key="1">
    <source>
        <dbReference type="EMBL" id="EGF11382.1"/>
    </source>
</evidence>
<dbReference type="GO" id="GO:0016117">
    <property type="term" value="P:carotenoid biosynthetic process"/>
    <property type="evidence" value="ECO:0007669"/>
    <property type="project" value="InterPro"/>
</dbReference>
<keyword evidence="2" id="KW-1185">Reference proteome</keyword>